<name>A0A9D4DX08_DREPO</name>
<evidence type="ECO:0000313" key="1">
    <source>
        <dbReference type="EMBL" id="KAH3755825.1"/>
    </source>
</evidence>
<protein>
    <submittedName>
        <fullName evidence="1">Uncharacterized protein</fullName>
    </submittedName>
</protein>
<reference evidence="1" key="1">
    <citation type="journal article" date="2019" name="bioRxiv">
        <title>The Genome of the Zebra Mussel, Dreissena polymorpha: A Resource for Invasive Species Research.</title>
        <authorList>
            <person name="McCartney M.A."/>
            <person name="Auch B."/>
            <person name="Kono T."/>
            <person name="Mallez S."/>
            <person name="Zhang Y."/>
            <person name="Obille A."/>
            <person name="Becker A."/>
            <person name="Abrahante J.E."/>
            <person name="Garbe J."/>
            <person name="Badalamenti J.P."/>
            <person name="Herman A."/>
            <person name="Mangelson H."/>
            <person name="Liachko I."/>
            <person name="Sullivan S."/>
            <person name="Sone E.D."/>
            <person name="Koren S."/>
            <person name="Silverstein K.A.T."/>
            <person name="Beckman K.B."/>
            <person name="Gohl D.M."/>
        </authorList>
    </citation>
    <scope>NUCLEOTIDE SEQUENCE</scope>
    <source>
        <strain evidence="1">Duluth1</strain>
        <tissue evidence="1">Whole animal</tissue>
    </source>
</reference>
<proteinExistence type="predicted"/>
<dbReference type="EMBL" id="JAIWYP010000010">
    <property type="protein sequence ID" value="KAH3755825.1"/>
    <property type="molecule type" value="Genomic_DNA"/>
</dbReference>
<sequence length="73" mass="8525">MTTRRRQIQLDEDMSTHRIAVMDMFCAKRDIARYTENWQVIGEMCSLSCGERNEEANELYSFADNIVNVNTTT</sequence>
<dbReference type="Proteomes" id="UP000828390">
    <property type="component" value="Unassembled WGS sequence"/>
</dbReference>
<gene>
    <name evidence="1" type="ORF">DPMN_190524</name>
</gene>
<accession>A0A9D4DX08</accession>
<reference evidence="1" key="2">
    <citation type="submission" date="2020-11" db="EMBL/GenBank/DDBJ databases">
        <authorList>
            <person name="McCartney M.A."/>
            <person name="Auch B."/>
            <person name="Kono T."/>
            <person name="Mallez S."/>
            <person name="Becker A."/>
            <person name="Gohl D.M."/>
            <person name="Silverstein K.A.T."/>
            <person name="Koren S."/>
            <person name="Bechman K.B."/>
            <person name="Herman A."/>
            <person name="Abrahante J.E."/>
            <person name="Garbe J."/>
        </authorList>
    </citation>
    <scope>NUCLEOTIDE SEQUENCE</scope>
    <source>
        <strain evidence="1">Duluth1</strain>
        <tissue evidence="1">Whole animal</tissue>
    </source>
</reference>
<keyword evidence="2" id="KW-1185">Reference proteome</keyword>
<comment type="caution">
    <text evidence="1">The sequence shown here is derived from an EMBL/GenBank/DDBJ whole genome shotgun (WGS) entry which is preliminary data.</text>
</comment>
<dbReference type="AlphaFoldDB" id="A0A9D4DX08"/>
<organism evidence="1 2">
    <name type="scientific">Dreissena polymorpha</name>
    <name type="common">Zebra mussel</name>
    <name type="synonym">Mytilus polymorpha</name>
    <dbReference type="NCBI Taxonomy" id="45954"/>
    <lineage>
        <taxon>Eukaryota</taxon>
        <taxon>Metazoa</taxon>
        <taxon>Spiralia</taxon>
        <taxon>Lophotrochozoa</taxon>
        <taxon>Mollusca</taxon>
        <taxon>Bivalvia</taxon>
        <taxon>Autobranchia</taxon>
        <taxon>Heteroconchia</taxon>
        <taxon>Euheterodonta</taxon>
        <taxon>Imparidentia</taxon>
        <taxon>Neoheterodontei</taxon>
        <taxon>Myida</taxon>
        <taxon>Dreissenoidea</taxon>
        <taxon>Dreissenidae</taxon>
        <taxon>Dreissena</taxon>
    </lineage>
</organism>
<evidence type="ECO:0000313" key="2">
    <source>
        <dbReference type="Proteomes" id="UP000828390"/>
    </source>
</evidence>